<keyword evidence="1" id="KW-0175">Coiled coil</keyword>
<gene>
    <name evidence="3" type="ORF">F3059_11305</name>
</gene>
<keyword evidence="2" id="KW-0812">Transmembrane</keyword>
<dbReference type="EMBL" id="WACR01000009">
    <property type="protein sequence ID" value="KAB1063222.1"/>
    <property type="molecule type" value="Genomic_DNA"/>
</dbReference>
<sequence>MRTLKVILFFVVLTVIGWGAWYYVEKQDREQQFQENELLRSELSKLHDKAQRVEDSLRDNNPDPALTKFSIADKADKLTSHVQYTKKMLAERAHIDLVHSPDSLLLEEPENEDVEAIFFNENDRFSDYHREELIERLSKFIRYAEEYSNRDVAGLIQSREILSANHVCGEMQGSDCYAHLVKSLNRLSIELEKFKLDLLRNG</sequence>
<comment type="caution">
    <text evidence="3">The sequence shown here is derived from an EMBL/GenBank/DDBJ whole genome shotgun (WGS) entry which is preliminary data.</text>
</comment>
<feature type="coiled-coil region" evidence="1">
    <location>
        <begin position="29"/>
        <end position="56"/>
    </location>
</feature>
<keyword evidence="4" id="KW-1185">Reference proteome</keyword>
<evidence type="ECO:0000256" key="2">
    <source>
        <dbReference type="SAM" id="Phobius"/>
    </source>
</evidence>
<evidence type="ECO:0000313" key="3">
    <source>
        <dbReference type="EMBL" id="KAB1063222.1"/>
    </source>
</evidence>
<protein>
    <submittedName>
        <fullName evidence="3">Uncharacterized protein</fullName>
    </submittedName>
</protein>
<organism evidence="3 4">
    <name type="scientific">Salibacter halophilus</name>
    <dbReference type="NCBI Taxonomy" id="1803916"/>
    <lineage>
        <taxon>Bacteria</taxon>
        <taxon>Pseudomonadati</taxon>
        <taxon>Bacteroidota</taxon>
        <taxon>Flavobacteriia</taxon>
        <taxon>Flavobacteriales</taxon>
        <taxon>Salibacteraceae</taxon>
        <taxon>Salibacter</taxon>
    </lineage>
</organism>
<name>A0A6N6M809_9FLAO</name>
<dbReference type="AlphaFoldDB" id="A0A6N6M809"/>
<keyword evidence="2" id="KW-0472">Membrane</keyword>
<reference evidence="3 4" key="1">
    <citation type="submission" date="2019-09" db="EMBL/GenBank/DDBJ databases">
        <title>Genomes of Cryomorphaceae.</title>
        <authorList>
            <person name="Bowman J.P."/>
        </authorList>
    </citation>
    <scope>NUCLEOTIDE SEQUENCE [LARGE SCALE GENOMIC DNA]</scope>
    <source>
        <strain evidence="3 4">KCTC 52047</strain>
    </source>
</reference>
<proteinExistence type="predicted"/>
<evidence type="ECO:0000313" key="4">
    <source>
        <dbReference type="Proteomes" id="UP000435357"/>
    </source>
</evidence>
<accession>A0A6N6M809</accession>
<evidence type="ECO:0000256" key="1">
    <source>
        <dbReference type="SAM" id="Coils"/>
    </source>
</evidence>
<keyword evidence="2" id="KW-1133">Transmembrane helix</keyword>
<dbReference type="RefSeq" id="WP_151169305.1">
    <property type="nucleotide sequence ID" value="NZ_WACR01000009.1"/>
</dbReference>
<dbReference type="Proteomes" id="UP000435357">
    <property type="component" value="Unassembled WGS sequence"/>
</dbReference>
<feature type="transmembrane region" description="Helical" evidence="2">
    <location>
        <begin position="6"/>
        <end position="24"/>
    </location>
</feature>